<keyword evidence="4" id="KW-1185">Reference proteome</keyword>
<dbReference type="InterPro" id="IPR047057">
    <property type="entry name" value="MerR_fam"/>
</dbReference>
<sequence length="124" mass="13729">MLIGELVAVSGLSHDTLRFYERQGLLSALRTDKGYRRYGPEAAARLTLIRLAQGLGFSLAEIREVLQQMDALQSGSLEAGQVQALLQGKLAQIDHRLAELQTLRTSLSEQLMRACPLRLQAEQP</sequence>
<comment type="caution">
    <text evidence="3">The sequence shown here is derived from an EMBL/GenBank/DDBJ whole genome shotgun (WGS) entry which is preliminary data.</text>
</comment>
<keyword evidence="1" id="KW-0238">DNA-binding</keyword>
<dbReference type="Pfam" id="PF13411">
    <property type="entry name" value="MerR_1"/>
    <property type="match status" value="1"/>
</dbReference>
<evidence type="ECO:0000259" key="2">
    <source>
        <dbReference type="PROSITE" id="PS50937"/>
    </source>
</evidence>
<dbReference type="EMBL" id="JASVDS010000001">
    <property type="protein sequence ID" value="MDL5030723.1"/>
    <property type="molecule type" value="Genomic_DNA"/>
</dbReference>
<dbReference type="PANTHER" id="PTHR30204:SF92">
    <property type="entry name" value="HTH-TYPE TRANSCRIPTIONAL REGULATOR ZNTR"/>
    <property type="match status" value="1"/>
</dbReference>
<dbReference type="InterPro" id="IPR009061">
    <property type="entry name" value="DNA-bd_dom_put_sf"/>
</dbReference>
<protein>
    <submittedName>
        <fullName evidence="3">MerR family transcriptional regulator</fullName>
    </submittedName>
</protein>
<dbReference type="SUPFAM" id="SSF46955">
    <property type="entry name" value="Putative DNA-binding domain"/>
    <property type="match status" value="1"/>
</dbReference>
<dbReference type="PROSITE" id="PS50937">
    <property type="entry name" value="HTH_MERR_2"/>
    <property type="match status" value="1"/>
</dbReference>
<evidence type="ECO:0000256" key="1">
    <source>
        <dbReference type="ARBA" id="ARBA00023125"/>
    </source>
</evidence>
<dbReference type="SMART" id="SM00422">
    <property type="entry name" value="HTH_MERR"/>
    <property type="match status" value="1"/>
</dbReference>
<gene>
    <name evidence="3" type="ORF">QRD43_02300</name>
</gene>
<dbReference type="Gene3D" id="1.10.1660.10">
    <property type="match status" value="1"/>
</dbReference>
<dbReference type="Proteomes" id="UP001238603">
    <property type="component" value="Unassembled WGS sequence"/>
</dbReference>
<dbReference type="RefSeq" id="WP_285980853.1">
    <property type="nucleotide sequence ID" value="NZ_JASVDS010000001.1"/>
</dbReference>
<dbReference type="InterPro" id="IPR000551">
    <property type="entry name" value="MerR-type_HTH_dom"/>
</dbReference>
<evidence type="ECO:0000313" key="3">
    <source>
        <dbReference type="EMBL" id="MDL5030723.1"/>
    </source>
</evidence>
<accession>A0ABT7LCY7</accession>
<dbReference type="PANTHER" id="PTHR30204">
    <property type="entry name" value="REDOX-CYCLING DRUG-SENSING TRANSCRIPTIONAL ACTIVATOR SOXR"/>
    <property type="match status" value="1"/>
</dbReference>
<organism evidence="3 4">
    <name type="scientific">Roseateles subflavus</name>
    <dbReference type="NCBI Taxonomy" id="3053353"/>
    <lineage>
        <taxon>Bacteria</taxon>
        <taxon>Pseudomonadati</taxon>
        <taxon>Pseudomonadota</taxon>
        <taxon>Betaproteobacteria</taxon>
        <taxon>Burkholderiales</taxon>
        <taxon>Sphaerotilaceae</taxon>
        <taxon>Roseateles</taxon>
    </lineage>
</organism>
<reference evidence="3 4" key="1">
    <citation type="submission" date="2023-06" db="EMBL/GenBank/DDBJ databases">
        <title>Pelomonas sp. APW6 16S ribosomal RNA gene genome sequencing and assembly.</title>
        <authorList>
            <person name="Woo H."/>
        </authorList>
    </citation>
    <scope>NUCLEOTIDE SEQUENCE [LARGE SCALE GENOMIC DNA]</scope>
    <source>
        <strain evidence="3 4">APW6</strain>
    </source>
</reference>
<feature type="domain" description="HTH merR-type" evidence="2">
    <location>
        <begin position="1"/>
        <end position="68"/>
    </location>
</feature>
<name>A0ABT7LCY7_9BURK</name>
<dbReference type="PRINTS" id="PR00040">
    <property type="entry name" value="HTHMERR"/>
</dbReference>
<evidence type="ECO:0000313" key="4">
    <source>
        <dbReference type="Proteomes" id="UP001238603"/>
    </source>
</evidence>
<proteinExistence type="predicted"/>